<protein>
    <submittedName>
        <fullName evidence="1">Uncharacterized protein</fullName>
    </submittedName>
</protein>
<name>A0A183NQI0_9TREM</name>
<sequence length="232" mass="26226">MRCSHDSCVSNKIIYKYVGDISSAPNTDQNSNVILSNVACLDDSFISHEILIKCEEQVLNVLKPDNSPDVVALDVICSHNGFISSDIPGECDKYVPNGMNCSRISDVNVSGVGCSHNQCINNRIPNQWYDESEEIASFPEAVREPIYPKMKFAQAENSNPVQDYCNEYKVEAYFPFDCFAGESNLDESHFLITRINAYLSDIWNNGLVYSNAKDKRNMYHNFHASYIMECLE</sequence>
<dbReference type="Proteomes" id="UP000269396">
    <property type="component" value="Unassembled WGS sequence"/>
</dbReference>
<keyword evidence="2" id="KW-1185">Reference proteome</keyword>
<proteinExistence type="predicted"/>
<dbReference type="AlphaFoldDB" id="A0A183NQI0"/>
<evidence type="ECO:0000313" key="1">
    <source>
        <dbReference type="EMBL" id="VDP05970.1"/>
    </source>
</evidence>
<gene>
    <name evidence="1" type="ORF">SMTD_LOCUS4367</name>
</gene>
<organism evidence="1 2">
    <name type="scientific">Schistosoma mattheei</name>
    <dbReference type="NCBI Taxonomy" id="31246"/>
    <lineage>
        <taxon>Eukaryota</taxon>
        <taxon>Metazoa</taxon>
        <taxon>Spiralia</taxon>
        <taxon>Lophotrochozoa</taxon>
        <taxon>Platyhelminthes</taxon>
        <taxon>Trematoda</taxon>
        <taxon>Digenea</taxon>
        <taxon>Strigeidida</taxon>
        <taxon>Schistosomatoidea</taxon>
        <taxon>Schistosomatidae</taxon>
        <taxon>Schistosoma</taxon>
    </lineage>
</organism>
<reference evidence="1 2" key="1">
    <citation type="submission" date="2018-11" db="EMBL/GenBank/DDBJ databases">
        <authorList>
            <consortium name="Pathogen Informatics"/>
        </authorList>
    </citation>
    <scope>NUCLEOTIDE SEQUENCE [LARGE SCALE GENOMIC DNA]</scope>
    <source>
        <strain>Denwood</strain>
        <strain evidence="2">Zambia</strain>
    </source>
</reference>
<accession>A0A183NQI0</accession>
<dbReference type="EMBL" id="UZAL01011928">
    <property type="protein sequence ID" value="VDP05970.1"/>
    <property type="molecule type" value="Genomic_DNA"/>
</dbReference>
<evidence type="ECO:0000313" key="2">
    <source>
        <dbReference type="Proteomes" id="UP000269396"/>
    </source>
</evidence>